<accession>A0A3M6QY61</accession>
<dbReference type="Pfam" id="PF02104">
    <property type="entry name" value="SURF1"/>
    <property type="match status" value="1"/>
</dbReference>
<evidence type="ECO:0000313" key="8">
    <source>
        <dbReference type="Proteomes" id="UP000278006"/>
    </source>
</evidence>
<comment type="caution">
    <text evidence="7">The sequence shown here is derived from an EMBL/GenBank/DDBJ whole genome shotgun (WGS) entry which is preliminary data.</text>
</comment>
<keyword evidence="8" id="KW-1185">Reference proteome</keyword>
<proteinExistence type="inferred from homology"/>
<keyword evidence="4 6" id="KW-1133">Transmembrane helix</keyword>
<sequence>MIDALQPRARSWRRGALFFLLLATLAALLTLGTWQVQRLAWKKDLIARTEARVHAAPTAPPTAQAWAAEAEPGRRFEYQRVQAEGRWLHDKEVQVYASSVLGPGYWVMTPLRTAQGTIWINRGYVPNAQRLPASRAQALPEGSVTVTGLLRLPEDGGLFVRENVPAEERWYHRDLAAMNAARQLGDALPYFIDAGASPNPGGWPRGGLTIVQFRNNHLSYALTWYALALLNVLALVLVARSESRGARPRHDEED</sequence>
<evidence type="ECO:0000256" key="6">
    <source>
        <dbReference type="RuleBase" id="RU363076"/>
    </source>
</evidence>
<comment type="caution">
    <text evidence="6">Lacks conserved residue(s) required for the propagation of feature annotation.</text>
</comment>
<organism evidence="7 8">
    <name type="scientific">Corticibacter populi</name>
    <dbReference type="NCBI Taxonomy" id="1550736"/>
    <lineage>
        <taxon>Bacteria</taxon>
        <taxon>Pseudomonadati</taxon>
        <taxon>Pseudomonadota</taxon>
        <taxon>Betaproteobacteria</taxon>
        <taxon>Burkholderiales</taxon>
        <taxon>Comamonadaceae</taxon>
        <taxon>Corticibacter</taxon>
    </lineage>
</organism>
<evidence type="ECO:0000313" key="7">
    <source>
        <dbReference type="EMBL" id="RMX07861.1"/>
    </source>
</evidence>
<dbReference type="GO" id="GO:0005886">
    <property type="term" value="C:plasma membrane"/>
    <property type="evidence" value="ECO:0007669"/>
    <property type="project" value="UniProtKB-SubCell"/>
</dbReference>
<gene>
    <name evidence="7" type="ORF">D8I35_01675</name>
</gene>
<evidence type="ECO:0000256" key="5">
    <source>
        <dbReference type="ARBA" id="ARBA00023136"/>
    </source>
</evidence>
<dbReference type="InterPro" id="IPR045214">
    <property type="entry name" value="Surf1/Surf4"/>
</dbReference>
<dbReference type="PANTHER" id="PTHR23427:SF2">
    <property type="entry name" value="SURFEIT LOCUS PROTEIN 1"/>
    <property type="match status" value="1"/>
</dbReference>
<evidence type="ECO:0000256" key="2">
    <source>
        <dbReference type="ARBA" id="ARBA00007165"/>
    </source>
</evidence>
<dbReference type="CDD" id="cd06662">
    <property type="entry name" value="SURF1"/>
    <property type="match status" value="1"/>
</dbReference>
<dbReference type="RefSeq" id="WP_122225983.1">
    <property type="nucleotide sequence ID" value="NZ_RDQO01000001.1"/>
</dbReference>
<keyword evidence="6" id="KW-1003">Cell membrane</keyword>
<name>A0A3M6QY61_9BURK</name>
<dbReference type="AlphaFoldDB" id="A0A3M6QY61"/>
<keyword evidence="5 6" id="KW-0472">Membrane</keyword>
<protein>
    <recommendedName>
        <fullName evidence="6">SURF1-like protein</fullName>
    </recommendedName>
</protein>
<evidence type="ECO:0000256" key="1">
    <source>
        <dbReference type="ARBA" id="ARBA00004370"/>
    </source>
</evidence>
<feature type="transmembrane region" description="Helical" evidence="6">
    <location>
        <begin position="218"/>
        <end position="239"/>
    </location>
</feature>
<comment type="similarity">
    <text evidence="2 6">Belongs to the SURF1 family.</text>
</comment>
<dbReference type="EMBL" id="RDQO01000001">
    <property type="protein sequence ID" value="RMX07861.1"/>
    <property type="molecule type" value="Genomic_DNA"/>
</dbReference>
<dbReference type="Proteomes" id="UP000278006">
    <property type="component" value="Unassembled WGS sequence"/>
</dbReference>
<comment type="subcellular location">
    <subcellularLocation>
        <location evidence="6">Cell membrane</location>
        <topology evidence="6">Multi-pass membrane protein</topology>
    </subcellularLocation>
    <subcellularLocation>
        <location evidence="1">Membrane</location>
    </subcellularLocation>
</comment>
<evidence type="ECO:0000256" key="4">
    <source>
        <dbReference type="ARBA" id="ARBA00022989"/>
    </source>
</evidence>
<dbReference type="InterPro" id="IPR002994">
    <property type="entry name" value="Surf1/Shy1"/>
</dbReference>
<dbReference type="PROSITE" id="PS50895">
    <property type="entry name" value="SURF1"/>
    <property type="match status" value="1"/>
</dbReference>
<reference evidence="7 8" key="1">
    <citation type="submission" date="2018-10" db="EMBL/GenBank/DDBJ databases">
        <title>Draft genome of Cortibacter populi DSM10536.</title>
        <authorList>
            <person name="Bernier A.-M."/>
            <person name="Bernard K."/>
        </authorList>
    </citation>
    <scope>NUCLEOTIDE SEQUENCE [LARGE SCALE GENOMIC DNA]</scope>
    <source>
        <strain evidence="7 8">DSM 105136</strain>
    </source>
</reference>
<dbReference type="PANTHER" id="PTHR23427">
    <property type="entry name" value="SURFEIT LOCUS PROTEIN"/>
    <property type="match status" value="1"/>
</dbReference>
<evidence type="ECO:0000256" key="3">
    <source>
        <dbReference type="ARBA" id="ARBA00022692"/>
    </source>
</evidence>
<dbReference type="OrthoDB" id="9807214at2"/>
<keyword evidence="3 6" id="KW-0812">Transmembrane</keyword>